<reference evidence="2 3" key="1">
    <citation type="submission" date="2023-04" db="EMBL/GenBank/DDBJ databases">
        <title>Streptomyces chengmaiensis sp. nov. isolated from the stem of mangrove plant in Hainan.</title>
        <authorList>
            <person name="Huang X."/>
            <person name="Zhou S."/>
            <person name="Chu X."/>
            <person name="Xie Y."/>
            <person name="Lin Y."/>
        </authorList>
    </citation>
    <scope>NUCLEOTIDE SEQUENCE [LARGE SCALE GENOMIC DNA]</scope>
    <source>
        <strain evidence="2 3">HNM0663</strain>
    </source>
</reference>
<accession>A0ABT6HX76</accession>
<comment type="caution">
    <text evidence="2">The sequence shown here is derived from an EMBL/GenBank/DDBJ whole genome shotgun (WGS) entry which is preliminary data.</text>
</comment>
<dbReference type="EMBL" id="JARWBG010000062">
    <property type="protein sequence ID" value="MDH2393307.1"/>
    <property type="molecule type" value="Genomic_DNA"/>
</dbReference>
<evidence type="ECO:0000313" key="2">
    <source>
        <dbReference type="EMBL" id="MDH2393307.1"/>
    </source>
</evidence>
<gene>
    <name evidence="2" type="ORF">QCN29_32000</name>
</gene>
<dbReference type="Proteomes" id="UP001223144">
    <property type="component" value="Unassembled WGS sequence"/>
</dbReference>
<proteinExistence type="predicted"/>
<organism evidence="2 3">
    <name type="scientific">Streptomyces chengmaiensis</name>
    <dbReference type="NCBI Taxonomy" id="3040919"/>
    <lineage>
        <taxon>Bacteria</taxon>
        <taxon>Bacillati</taxon>
        <taxon>Actinomycetota</taxon>
        <taxon>Actinomycetes</taxon>
        <taxon>Kitasatosporales</taxon>
        <taxon>Streptomycetaceae</taxon>
        <taxon>Streptomyces</taxon>
    </lineage>
</organism>
<evidence type="ECO:0000256" key="1">
    <source>
        <dbReference type="SAM" id="MobiDB-lite"/>
    </source>
</evidence>
<evidence type="ECO:0000313" key="3">
    <source>
        <dbReference type="Proteomes" id="UP001223144"/>
    </source>
</evidence>
<protein>
    <submittedName>
        <fullName evidence="2">Uncharacterized protein</fullName>
    </submittedName>
</protein>
<feature type="region of interest" description="Disordered" evidence="1">
    <location>
        <begin position="1"/>
        <end position="26"/>
    </location>
</feature>
<keyword evidence="3" id="KW-1185">Reference proteome</keyword>
<name>A0ABT6HX76_9ACTN</name>
<sequence length="62" mass="7024">MPDEPVGIAVEDDPSSKNAVESGGDETAVLWMEAAEELVRDRRDLVVPDRREREPPQHRPSW</sequence>